<feature type="region of interest" description="Disordered" evidence="5">
    <location>
        <begin position="29"/>
        <end position="48"/>
    </location>
</feature>
<dbReference type="EMBL" id="CAVMBE010000073">
    <property type="protein sequence ID" value="CAK4032882.1"/>
    <property type="molecule type" value="Genomic_DNA"/>
</dbReference>
<feature type="compositionally biased region" description="Basic and acidic residues" evidence="5">
    <location>
        <begin position="130"/>
        <end position="143"/>
    </location>
</feature>
<evidence type="ECO:0000313" key="8">
    <source>
        <dbReference type="Proteomes" id="UP001296104"/>
    </source>
</evidence>
<dbReference type="Proteomes" id="UP001296104">
    <property type="component" value="Unassembled WGS sequence"/>
</dbReference>
<comment type="caution">
    <text evidence="7">The sequence shown here is derived from an EMBL/GenBank/DDBJ whole genome shotgun (WGS) entry which is preliminary data.</text>
</comment>
<dbReference type="InterPro" id="IPR018957">
    <property type="entry name" value="Znf_C3HC4_RING-type"/>
</dbReference>
<feature type="compositionally biased region" description="Basic and acidic residues" evidence="5">
    <location>
        <begin position="100"/>
        <end position="110"/>
    </location>
</feature>
<dbReference type="Pfam" id="PF00097">
    <property type="entry name" value="zf-C3HC4"/>
    <property type="match status" value="1"/>
</dbReference>
<accession>A0AAI8Z5P1</accession>
<feature type="domain" description="RING-type" evidence="6">
    <location>
        <begin position="252"/>
        <end position="291"/>
    </location>
</feature>
<name>A0AAI8Z5P1_9PEZI</name>
<dbReference type="SUPFAM" id="SSF57850">
    <property type="entry name" value="RING/U-box"/>
    <property type="match status" value="1"/>
</dbReference>
<keyword evidence="3" id="KW-0862">Zinc</keyword>
<dbReference type="InterPro" id="IPR013083">
    <property type="entry name" value="Znf_RING/FYVE/PHD"/>
</dbReference>
<dbReference type="InterPro" id="IPR001841">
    <property type="entry name" value="Znf_RING"/>
</dbReference>
<sequence length="307" mass="33850">MTKDSKMRVPAAGLDDLPPHDWLVLTYQASNGRLPPPDRSTTRQSAPYVRQEPLALVPMVVRRRPLSPPVRNIPNVLRDMQEEPRQDAQARSLETSSENEIPRHPRDPRDNFLVSRRGSPWRTAEPDSPAPEHHPTVTSTEDRYNQGKFTFSLGEVKRKTNDPIAAIANFEAMAARLRAENPRSATLASNAAHITNGLAAAVLPDMPPRQRPQMPRLTFGNMTRGPGITVSSINTESEADPKVLYQLAYGLCGICKGDLVDPHKTSCGHVFCMECITAWLDSPVGRACPTCLHGEARTTPSTGQERG</sequence>
<dbReference type="SMART" id="SM00184">
    <property type="entry name" value="RING"/>
    <property type="match status" value="1"/>
</dbReference>
<dbReference type="PROSITE" id="PS50089">
    <property type="entry name" value="ZF_RING_2"/>
    <property type="match status" value="1"/>
</dbReference>
<keyword evidence="1" id="KW-0479">Metal-binding</keyword>
<reference evidence="7" key="1">
    <citation type="submission" date="2023-11" db="EMBL/GenBank/DDBJ databases">
        <authorList>
            <person name="Alioto T."/>
            <person name="Alioto T."/>
            <person name="Gomez Garrido J."/>
        </authorList>
    </citation>
    <scope>NUCLEOTIDE SEQUENCE</scope>
</reference>
<dbReference type="Gene3D" id="3.30.40.10">
    <property type="entry name" value="Zinc/RING finger domain, C3HC4 (zinc finger)"/>
    <property type="match status" value="1"/>
</dbReference>
<keyword evidence="8" id="KW-1185">Reference proteome</keyword>
<evidence type="ECO:0000256" key="5">
    <source>
        <dbReference type="SAM" id="MobiDB-lite"/>
    </source>
</evidence>
<evidence type="ECO:0000256" key="2">
    <source>
        <dbReference type="ARBA" id="ARBA00022771"/>
    </source>
</evidence>
<dbReference type="AlphaFoldDB" id="A0AAI8Z5P1"/>
<evidence type="ECO:0000313" key="7">
    <source>
        <dbReference type="EMBL" id="CAK4032882.1"/>
    </source>
</evidence>
<proteinExistence type="predicted"/>
<dbReference type="PROSITE" id="PS00518">
    <property type="entry name" value="ZF_RING_1"/>
    <property type="match status" value="1"/>
</dbReference>
<keyword evidence="2 4" id="KW-0863">Zinc-finger</keyword>
<evidence type="ECO:0000256" key="1">
    <source>
        <dbReference type="ARBA" id="ARBA00022723"/>
    </source>
</evidence>
<feature type="region of interest" description="Disordered" evidence="5">
    <location>
        <begin position="66"/>
        <end position="143"/>
    </location>
</feature>
<protein>
    <submittedName>
        <fullName evidence="7">Zinc finger, C3HC4 type</fullName>
    </submittedName>
</protein>
<evidence type="ECO:0000259" key="6">
    <source>
        <dbReference type="PROSITE" id="PS50089"/>
    </source>
</evidence>
<feature type="compositionally biased region" description="Basic and acidic residues" evidence="5">
    <location>
        <begin position="79"/>
        <end position="88"/>
    </location>
</feature>
<organism evidence="7 8">
    <name type="scientific">Lecanosticta acicola</name>
    <dbReference type="NCBI Taxonomy" id="111012"/>
    <lineage>
        <taxon>Eukaryota</taxon>
        <taxon>Fungi</taxon>
        <taxon>Dikarya</taxon>
        <taxon>Ascomycota</taxon>
        <taxon>Pezizomycotina</taxon>
        <taxon>Dothideomycetes</taxon>
        <taxon>Dothideomycetidae</taxon>
        <taxon>Mycosphaerellales</taxon>
        <taxon>Mycosphaerellaceae</taxon>
        <taxon>Lecanosticta</taxon>
    </lineage>
</organism>
<gene>
    <name evidence="7" type="ORF">LECACI_7A008040</name>
</gene>
<evidence type="ECO:0000256" key="4">
    <source>
        <dbReference type="PROSITE-ProRule" id="PRU00175"/>
    </source>
</evidence>
<dbReference type="InterPro" id="IPR017907">
    <property type="entry name" value="Znf_RING_CS"/>
</dbReference>
<dbReference type="GO" id="GO:0008270">
    <property type="term" value="F:zinc ion binding"/>
    <property type="evidence" value="ECO:0007669"/>
    <property type="project" value="UniProtKB-KW"/>
</dbReference>
<evidence type="ECO:0000256" key="3">
    <source>
        <dbReference type="ARBA" id="ARBA00022833"/>
    </source>
</evidence>